<feature type="transmembrane region" description="Helical" evidence="6">
    <location>
        <begin position="82"/>
        <end position="99"/>
    </location>
</feature>
<feature type="transmembrane region" description="Helical" evidence="6">
    <location>
        <begin position="166"/>
        <end position="186"/>
    </location>
</feature>
<dbReference type="InterPro" id="IPR010096">
    <property type="entry name" value="NADH-Q_OxRdtase_suN/2"/>
</dbReference>
<feature type="transmembrane region" description="Helical" evidence="6">
    <location>
        <begin position="372"/>
        <end position="395"/>
    </location>
</feature>
<feature type="transmembrane region" description="Helical" evidence="6">
    <location>
        <begin position="407"/>
        <end position="428"/>
    </location>
</feature>
<keyword evidence="6" id="KW-1278">Translocase</keyword>
<feature type="transmembrane region" description="Helical" evidence="6">
    <location>
        <begin position="111"/>
        <end position="128"/>
    </location>
</feature>
<gene>
    <name evidence="6" type="primary">nuoN</name>
    <name evidence="9" type="ORF">QYE77_13275</name>
</gene>
<evidence type="ECO:0000256" key="7">
    <source>
        <dbReference type="RuleBase" id="RU000320"/>
    </source>
</evidence>
<keyword evidence="6" id="KW-0520">NAD</keyword>
<comment type="subunit">
    <text evidence="6">NDH-1 is composed of 14 different subunits. Subunits NuoA, H, J, K, L, M, N constitute the membrane sector of the complex.</text>
</comment>
<keyword evidence="10" id="KW-1185">Reference proteome</keyword>
<feature type="transmembrane region" description="Helical" evidence="6">
    <location>
        <begin position="134"/>
        <end position="154"/>
    </location>
</feature>
<dbReference type="PRINTS" id="PR01437">
    <property type="entry name" value="NUOXDRDTASE4"/>
</dbReference>
<evidence type="ECO:0000259" key="8">
    <source>
        <dbReference type="Pfam" id="PF00361"/>
    </source>
</evidence>
<protein>
    <recommendedName>
        <fullName evidence="6">NADH-quinone oxidoreductase subunit N</fullName>
        <ecNumber evidence="6">7.1.1.-</ecNumber>
    </recommendedName>
    <alternativeName>
        <fullName evidence="6">NADH dehydrogenase I subunit N</fullName>
    </alternativeName>
    <alternativeName>
        <fullName evidence="6">NDH-1 subunit N</fullName>
    </alternativeName>
</protein>
<feature type="domain" description="NADH:quinone oxidoreductase/Mrp antiporter transmembrane" evidence="8">
    <location>
        <begin position="128"/>
        <end position="422"/>
    </location>
</feature>
<evidence type="ECO:0000256" key="2">
    <source>
        <dbReference type="ARBA" id="ARBA00022475"/>
    </source>
</evidence>
<keyword evidence="6" id="KW-0874">Quinone</keyword>
<feature type="transmembrane region" description="Helical" evidence="6">
    <location>
        <begin position="449"/>
        <end position="472"/>
    </location>
</feature>
<keyword evidence="3 6" id="KW-0812">Transmembrane</keyword>
<proteinExistence type="inferred from homology"/>
<evidence type="ECO:0000256" key="1">
    <source>
        <dbReference type="ARBA" id="ARBA00004127"/>
    </source>
</evidence>
<feature type="transmembrane region" description="Helical" evidence="6">
    <location>
        <begin position="42"/>
        <end position="62"/>
    </location>
</feature>
<keyword evidence="6" id="KW-0830">Ubiquinone</keyword>
<evidence type="ECO:0000256" key="4">
    <source>
        <dbReference type="ARBA" id="ARBA00022989"/>
    </source>
</evidence>
<comment type="function">
    <text evidence="6">NDH-1 shuttles electrons from NADH, via FMN and iron-sulfur (Fe-S) centers, to quinones in the respiratory chain. The immediate electron acceptor for the enzyme in this species is believed to be ubiquinone. Couples the redox reaction to proton translocation (for every two electrons transferred, four hydrogen ions are translocated across the cytoplasmic membrane), and thus conserves the redox energy in a proton gradient.</text>
</comment>
<dbReference type="Pfam" id="PF00361">
    <property type="entry name" value="Proton_antipo_M"/>
    <property type="match status" value="1"/>
</dbReference>
<dbReference type="PANTHER" id="PTHR22773">
    <property type="entry name" value="NADH DEHYDROGENASE"/>
    <property type="match status" value="1"/>
</dbReference>
<evidence type="ECO:0000256" key="6">
    <source>
        <dbReference type="HAMAP-Rule" id="MF_00445"/>
    </source>
</evidence>
<comment type="catalytic activity">
    <reaction evidence="6">
        <text>a quinone + NADH + 5 H(+)(in) = a quinol + NAD(+) + 4 H(+)(out)</text>
        <dbReference type="Rhea" id="RHEA:57888"/>
        <dbReference type="ChEBI" id="CHEBI:15378"/>
        <dbReference type="ChEBI" id="CHEBI:24646"/>
        <dbReference type="ChEBI" id="CHEBI:57540"/>
        <dbReference type="ChEBI" id="CHEBI:57945"/>
        <dbReference type="ChEBI" id="CHEBI:132124"/>
    </reaction>
</comment>
<dbReference type="HAMAP" id="MF_00445">
    <property type="entry name" value="NDH1_NuoN_1"/>
    <property type="match status" value="1"/>
</dbReference>
<reference evidence="9 10" key="1">
    <citation type="submission" date="2023-07" db="EMBL/GenBank/DDBJ databases">
        <title>Novel species of Thermanaerothrix with wide hydrolytic capabilities.</title>
        <authorList>
            <person name="Zayulina K.S."/>
            <person name="Podosokorskaya O.A."/>
            <person name="Elcheninov A.G."/>
        </authorList>
    </citation>
    <scope>NUCLEOTIDE SEQUENCE [LARGE SCALE GENOMIC DNA]</scope>
    <source>
        <strain evidence="9 10">4228-RoL</strain>
    </source>
</reference>
<feature type="transmembrane region" description="Helical" evidence="6">
    <location>
        <begin position="206"/>
        <end position="232"/>
    </location>
</feature>
<dbReference type="InterPro" id="IPR001750">
    <property type="entry name" value="ND/Mrp_TM"/>
</dbReference>
<feature type="transmembrane region" description="Helical" evidence="6">
    <location>
        <begin position="244"/>
        <end position="268"/>
    </location>
</feature>
<name>A0ABU3NQW9_9CHLR</name>
<dbReference type="EC" id="7.1.1.-" evidence="6"/>
<feature type="transmembrane region" description="Helical" evidence="6">
    <location>
        <begin position="12"/>
        <end position="30"/>
    </location>
</feature>
<keyword evidence="6" id="KW-0813">Transport</keyword>
<dbReference type="Proteomes" id="UP001254165">
    <property type="component" value="Unassembled WGS sequence"/>
</dbReference>
<evidence type="ECO:0000256" key="3">
    <source>
        <dbReference type="ARBA" id="ARBA00022692"/>
    </source>
</evidence>
<keyword evidence="4 6" id="KW-1133">Transmembrane helix</keyword>
<comment type="subcellular location">
    <subcellularLocation>
        <location evidence="6">Cell membrane</location>
        <topology evidence="6">Multi-pass membrane protein</topology>
    </subcellularLocation>
    <subcellularLocation>
        <location evidence="1">Endomembrane system</location>
        <topology evidence="1">Multi-pass membrane protein</topology>
    </subcellularLocation>
    <subcellularLocation>
        <location evidence="7">Membrane</location>
        <topology evidence="7">Multi-pass membrane protein</topology>
    </subcellularLocation>
</comment>
<dbReference type="NCBIfam" id="TIGR01770">
    <property type="entry name" value="NDH_I_N"/>
    <property type="match status" value="1"/>
</dbReference>
<evidence type="ECO:0000256" key="5">
    <source>
        <dbReference type="ARBA" id="ARBA00023136"/>
    </source>
</evidence>
<feature type="transmembrane region" description="Helical" evidence="6">
    <location>
        <begin position="274"/>
        <end position="296"/>
    </location>
</feature>
<comment type="caution">
    <text evidence="9">The sequence shown here is derived from an EMBL/GenBank/DDBJ whole genome shotgun (WGS) entry which is preliminary data.</text>
</comment>
<organism evidence="9 10">
    <name type="scientific">Thermanaerothrix solaris</name>
    <dbReference type="NCBI Taxonomy" id="3058434"/>
    <lineage>
        <taxon>Bacteria</taxon>
        <taxon>Bacillati</taxon>
        <taxon>Chloroflexota</taxon>
        <taxon>Anaerolineae</taxon>
        <taxon>Anaerolineales</taxon>
        <taxon>Anaerolineaceae</taxon>
        <taxon>Thermanaerothrix</taxon>
    </lineage>
</organism>
<dbReference type="RefSeq" id="WP_315625917.1">
    <property type="nucleotide sequence ID" value="NZ_JAUHMF010000002.1"/>
</dbReference>
<feature type="transmembrane region" description="Helical" evidence="6">
    <location>
        <begin position="303"/>
        <end position="325"/>
    </location>
</feature>
<evidence type="ECO:0000313" key="10">
    <source>
        <dbReference type="Proteomes" id="UP001254165"/>
    </source>
</evidence>
<keyword evidence="2 6" id="KW-1003">Cell membrane</keyword>
<keyword evidence="5 6" id="KW-0472">Membrane</keyword>
<evidence type="ECO:0000313" key="9">
    <source>
        <dbReference type="EMBL" id="MDT8899231.1"/>
    </source>
</evidence>
<sequence>MTASTLPVTYIRALVPEIGLLVLAGLVLGLDLFTSEASRRHWLGGVVAIGILVVGILSLVFALPSTPRLLWGGTLRLDAVGFVFRMIFLAGAGLTALFAMQVKAIAGKGEFYALLLLSVLGLSLMASAADLVMLFIAIETASIPLYVLAGFYLYDVRSAEAGLKYMLFGAVASAMLLYGLSLLYGMSGTTRLYDLPMALRQAEAPLWLIAMALVFVLAGFGFKIAAVPVHFWAPDVYEGAPTPVTGYLSTASKAAGFAVLLRFLIGAFADQASFWTLLIGILATASMLVGNYLALVQSNAKRLLAYSSIAQAGYILIGVAAGTPLGATGAVYYLIAYLVTNLAAFGILAVVEQAIGSSDLKALEGLQQRSAPLALAMLVALLSLGGIPPFAGFVAKLLVLGSAVEAGQIWLAFVGVFNSVIGLYYYLVVLKTVYRFTPGVEPIKDIRPAWRLALGFCVLGILLVGTWIAPWYTWAGSVAKALWVY</sequence>
<dbReference type="EMBL" id="JAUHMF010000002">
    <property type="protein sequence ID" value="MDT8899231.1"/>
    <property type="molecule type" value="Genomic_DNA"/>
</dbReference>
<comment type="similarity">
    <text evidence="6">Belongs to the complex I subunit 2 family.</text>
</comment>
<dbReference type="InterPro" id="IPR003918">
    <property type="entry name" value="NADH_UbQ_OxRdtase"/>
</dbReference>
<feature type="transmembrane region" description="Helical" evidence="6">
    <location>
        <begin position="331"/>
        <end position="351"/>
    </location>
</feature>
<accession>A0ABU3NQW9</accession>